<dbReference type="RefSeq" id="WP_094586332.1">
    <property type="nucleotide sequence ID" value="NZ_JAYGHX010000001.1"/>
</dbReference>
<dbReference type="Pfam" id="PF13783">
    <property type="entry name" value="DUF4177"/>
    <property type="match status" value="1"/>
</dbReference>
<dbReference type="EMBL" id="JAYGHX010000001">
    <property type="protein sequence ID" value="MEA5390174.1"/>
    <property type="molecule type" value="Genomic_DNA"/>
</dbReference>
<sequence length="60" mass="6775">MNTYTFLRVPVAYTAGQIDPSPYEQAIHDQAARGWDLVQIFVENPAAMASEHVLIFRRPA</sequence>
<evidence type="ECO:0000313" key="1">
    <source>
        <dbReference type="EMBL" id="MEA5390174.1"/>
    </source>
</evidence>
<accession>A0ABU5RR16</accession>
<keyword evidence="2" id="KW-1185">Reference proteome</keyword>
<protein>
    <submittedName>
        <fullName evidence="1">DUF4177 domain-containing protein</fullName>
    </submittedName>
</protein>
<organism evidence="1 2">
    <name type="scientific">Cyanobium gracile UHCC 0139</name>
    <dbReference type="NCBI Taxonomy" id="3110308"/>
    <lineage>
        <taxon>Bacteria</taxon>
        <taxon>Bacillati</taxon>
        <taxon>Cyanobacteriota</taxon>
        <taxon>Cyanophyceae</taxon>
        <taxon>Synechococcales</taxon>
        <taxon>Prochlorococcaceae</taxon>
        <taxon>Cyanobium</taxon>
    </lineage>
</organism>
<dbReference type="InterPro" id="IPR025234">
    <property type="entry name" value="YjzH-like"/>
</dbReference>
<gene>
    <name evidence="1" type="ORF">VB738_02755</name>
</gene>
<evidence type="ECO:0000313" key="2">
    <source>
        <dbReference type="Proteomes" id="UP001304461"/>
    </source>
</evidence>
<comment type="caution">
    <text evidence="1">The sequence shown here is derived from an EMBL/GenBank/DDBJ whole genome shotgun (WGS) entry which is preliminary data.</text>
</comment>
<dbReference type="Proteomes" id="UP001304461">
    <property type="component" value="Unassembled WGS sequence"/>
</dbReference>
<reference evidence="1 2" key="1">
    <citation type="submission" date="2023-12" db="EMBL/GenBank/DDBJ databases">
        <title>Baltic Sea Cyanobacteria.</title>
        <authorList>
            <person name="Delbaje E."/>
            <person name="Fewer D.P."/>
            <person name="Shishido T.K."/>
        </authorList>
    </citation>
    <scope>NUCLEOTIDE SEQUENCE [LARGE SCALE GENOMIC DNA]</scope>
    <source>
        <strain evidence="1 2">UHCC 0139</strain>
    </source>
</reference>
<name>A0ABU5RR16_9CYAN</name>
<proteinExistence type="predicted"/>